<gene>
    <name evidence="1" type="ORF">EC580_007115</name>
</gene>
<evidence type="ECO:0000313" key="2">
    <source>
        <dbReference type="Proteomes" id="UP000271650"/>
    </source>
</evidence>
<proteinExistence type="predicted"/>
<dbReference type="Proteomes" id="UP000271650">
    <property type="component" value="Chromosome"/>
</dbReference>
<keyword evidence="2" id="KW-1185">Reference proteome</keyword>
<accession>A0ACD5HSF2</accession>
<sequence>MKETVPGQQGADLAEMRDSAAGEGQRAQENQRVQSDRARGKTLRRLLPARPPACFVHAWRRFWQDDCIDRAALLAYTTLLAIIPLAAVVLWLWNRVGFGPLDRAQLARYIFENFLPQTGNAILGQIDTLAARGAQLGIFGVLGLAATAVLLLHAVERHLNAIWRVHPRCWWCRFLRYIGILVLGPTVLAFVASLLLPLQPMLAQIVPIPTLPPVATIVLAFLVETLVLTAVYHGLPATRVRWRDAMAGGLSAAALFELSKIGFAWYLEFSTFQAIYGALGVFPVFLLWIYVAWASVLFGGEMAASCGEKQRTAD</sequence>
<name>A0ACD5HSF2_9PROT</name>
<organism evidence="1 2">
    <name type="scientific">Acidithiobacillus sulfuriphilus</name>
    <dbReference type="NCBI Taxonomy" id="1867749"/>
    <lineage>
        <taxon>Bacteria</taxon>
        <taxon>Pseudomonadati</taxon>
        <taxon>Pseudomonadota</taxon>
        <taxon>Acidithiobacillia</taxon>
        <taxon>Acidithiobacillales</taxon>
        <taxon>Acidithiobacillaceae</taxon>
        <taxon>Acidithiobacillus</taxon>
    </lineage>
</organism>
<evidence type="ECO:0000313" key="1">
    <source>
        <dbReference type="EMBL" id="XRI78430.1"/>
    </source>
</evidence>
<protein>
    <submittedName>
        <fullName evidence="1">YhjD/YihY/BrkB family envelope integrity protein</fullName>
    </submittedName>
</protein>
<dbReference type="EMBL" id="CP127527">
    <property type="protein sequence ID" value="XRI78430.1"/>
    <property type="molecule type" value="Genomic_DNA"/>
</dbReference>
<reference evidence="1 2" key="1">
    <citation type="journal article" date="2019" name="Int. J. Syst. Evol. Microbiol.">
        <title>Acidithiobacillus sulfuriphilus sp. nov.: an extremely acidophilic sulfur-oxidizing chemolithotroph isolated from a neutral pH environment.</title>
        <authorList>
            <person name="Falagan C."/>
            <person name="Moya-Beltran A."/>
            <person name="Castro M."/>
            <person name="Quatrini R."/>
            <person name="Johnson D.B."/>
        </authorList>
    </citation>
    <scope>NUCLEOTIDE SEQUENCE [LARGE SCALE GENOMIC DNA]</scope>
    <source>
        <strain evidence="1 2">CJ-2</strain>
    </source>
</reference>